<reference evidence="2" key="1">
    <citation type="submission" date="2020-10" db="EMBL/GenBank/DDBJ databases">
        <title>Unveiling of a novel bifunctional photoreceptor, Dualchrome1, isolated from a cosmopolitan green alga.</title>
        <authorList>
            <person name="Suzuki S."/>
            <person name="Kawachi M."/>
        </authorList>
    </citation>
    <scope>NUCLEOTIDE SEQUENCE</scope>
    <source>
        <strain evidence="2">NIES 2893</strain>
    </source>
</reference>
<dbReference type="InterPro" id="IPR012337">
    <property type="entry name" value="RNaseH-like_sf"/>
</dbReference>
<keyword evidence="3" id="KW-1185">Reference proteome</keyword>
<evidence type="ECO:0000313" key="3">
    <source>
        <dbReference type="Proteomes" id="UP000660262"/>
    </source>
</evidence>
<evidence type="ECO:0000256" key="1">
    <source>
        <dbReference type="SAM" id="MobiDB-lite"/>
    </source>
</evidence>
<organism evidence="2 3">
    <name type="scientific">Pycnococcus provasolii</name>
    <dbReference type="NCBI Taxonomy" id="41880"/>
    <lineage>
        <taxon>Eukaryota</taxon>
        <taxon>Viridiplantae</taxon>
        <taxon>Chlorophyta</taxon>
        <taxon>Pseudoscourfieldiophyceae</taxon>
        <taxon>Pseudoscourfieldiales</taxon>
        <taxon>Pycnococcaceae</taxon>
        <taxon>Pycnococcus</taxon>
    </lineage>
</organism>
<dbReference type="AlphaFoldDB" id="A0A830HMB7"/>
<name>A0A830HMB7_9CHLO</name>
<dbReference type="EMBL" id="BNJQ01000020">
    <property type="protein sequence ID" value="GHP08334.1"/>
    <property type="molecule type" value="Genomic_DNA"/>
</dbReference>
<proteinExistence type="predicted"/>
<protein>
    <recommendedName>
        <fullName evidence="4">Exonuclease domain-containing protein</fullName>
    </recommendedName>
</protein>
<comment type="caution">
    <text evidence="2">The sequence shown here is derived from an EMBL/GenBank/DDBJ whole genome shotgun (WGS) entry which is preliminary data.</text>
</comment>
<dbReference type="SUPFAM" id="SSF53098">
    <property type="entry name" value="Ribonuclease H-like"/>
    <property type="match status" value="1"/>
</dbReference>
<feature type="compositionally biased region" description="Gly residues" evidence="1">
    <location>
        <begin position="411"/>
        <end position="423"/>
    </location>
</feature>
<dbReference type="Proteomes" id="UP000660262">
    <property type="component" value="Unassembled WGS sequence"/>
</dbReference>
<sequence>MLSGSVWLSASHSLRGLVKGRRLASVCSGEYSAACSRSVGKGVSSAGSSVHAFGSLASASPRHANQTAHLVAENTKRHTAGFAAANLNLVSGGRVQQTQQRVVLEPARRRHFHQFEPGAIEQTKPSVEAWTWPQPDEWLHWNDDNADDMPTPRGPPKFDFPLYALSLDVETTGTRLGVDKLISVGAAVMAAESQIAETVTLDTVRVDFKVNYPEDFEPRCLAQFWDQPPNGRTDTNPLSETLLPALQENALEANEAAQTFYAWWLRACQRFPGFYLVTDNPTLDVGMMDIALHQAALPNFHSLCTRPDGSLHLPVDMTSLACGFVPYGGTPGHYMAAGTRWARMHHVIPYETRNQCPYEYGRHDPLEDAKRNGWMFVESMKLVYRRGTRPPPGAGRGGYSSRRGGDFLSGPGRGAGPAGGFVR</sequence>
<dbReference type="Gene3D" id="3.30.420.10">
    <property type="entry name" value="Ribonuclease H-like superfamily/Ribonuclease H"/>
    <property type="match status" value="1"/>
</dbReference>
<evidence type="ECO:0000313" key="2">
    <source>
        <dbReference type="EMBL" id="GHP08334.1"/>
    </source>
</evidence>
<dbReference type="InterPro" id="IPR036397">
    <property type="entry name" value="RNaseH_sf"/>
</dbReference>
<dbReference type="GO" id="GO:0003676">
    <property type="term" value="F:nucleic acid binding"/>
    <property type="evidence" value="ECO:0007669"/>
    <property type="project" value="InterPro"/>
</dbReference>
<evidence type="ECO:0008006" key="4">
    <source>
        <dbReference type="Google" id="ProtNLM"/>
    </source>
</evidence>
<gene>
    <name evidence="2" type="ORF">PPROV_000707300</name>
</gene>
<accession>A0A830HMB7</accession>
<feature type="region of interest" description="Disordered" evidence="1">
    <location>
        <begin position="387"/>
        <end position="423"/>
    </location>
</feature>